<protein>
    <submittedName>
        <fullName evidence="1">Uncharacterized protein</fullName>
    </submittedName>
</protein>
<name>A0ACC1B0C5_9ROSI</name>
<evidence type="ECO:0000313" key="1">
    <source>
        <dbReference type="EMBL" id="KAJ0092396.1"/>
    </source>
</evidence>
<organism evidence="1 2">
    <name type="scientific">Pistacia atlantica</name>
    <dbReference type="NCBI Taxonomy" id="434234"/>
    <lineage>
        <taxon>Eukaryota</taxon>
        <taxon>Viridiplantae</taxon>
        <taxon>Streptophyta</taxon>
        <taxon>Embryophyta</taxon>
        <taxon>Tracheophyta</taxon>
        <taxon>Spermatophyta</taxon>
        <taxon>Magnoliopsida</taxon>
        <taxon>eudicotyledons</taxon>
        <taxon>Gunneridae</taxon>
        <taxon>Pentapetalae</taxon>
        <taxon>rosids</taxon>
        <taxon>malvids</taxon>
        <taxon>Sapindales</taxon>
        <taxon>Anacardiaceae</taxon>
        <taxon>Pistacia</taxon>
    </lineage>
</organism>
<evidence type="ECO:0000313" key="2">
    <source>
        <dbReference type="Proteomes" id="UP001164250"/>
    </source>
</evidence>
<keyword evidence="2" id="KW-1185">Reference proteome</keyword>
<dbReference type="EMBL" id="CM047903">
    <property type="protein sequence ID" value="KAJ0092396.1"/>
    <property type="molecule type" value="Genomic_DNA"/>
</dbReference>
<sequence length="59" mass="7119">MKLFADRKRTDREFHQGYFVHLRLQPYQQTSLAIFHSLKLALRFYGPYKILERIGSVAY</sequence>
<accession>A0ACC1B0C5</accession>
<reference evidence="2" key="1">
    <citation type="journal article" date="2023" name="G3 (Bethesda)">
        <title>Genome assembly and association tests identify interacting loci associated with vigor, precocity, and sex in interspecific pistachio rootstocks.</title>
        <authorList>
            <person name="Palmer W."/>
            <person name="Jacygrad E."/>
            <person name="Sagayaradj S."/>
            <person name="Cavanaugh K."/>
            <person name="Han R."/>
            <person name="Bertier L."/>
            <person name="Beede B."/>
            <person name="Kafkas S."/>
            <person name="Golino D."/>
            <person name="Preece J."/>
            <person name="Michelmore R."/>
        </authorList>
    </citation>
    <scope>NUCLEOTIDE SEQUENCE [LARGE SCALE GENOMIC DNA]</scope>
</reference>
<proteinExistence type="predicted"/>
<dbReference type="Proteomes" id="UP001164250">
    <property type="component" value="Chromosome 7"/>
</dbReference>
<gene>
    <name evidence="1" type="ORF">Patl1_26253</name>
</gene>
<comment type="caution">
    <text evidence="1">The sequence shown here is derived from an EMBL/GenBank/DDBJ whole genome shotgun (WGS) entry which is preliminary data.</text>
</comment>